<reference evidence="2 3" key="2">
    <citation type="submission" date="2014-03" db="EMBL/GenBank/DDBJ databases">
        <title>Draft Genome Sequences of Four Burkholderia Strains.</title>
        <authorList>
            <person name="Liu X.Y."/>
            <person name="Li C.X."/>
            <person name="Xu J.H."/>
        </authorList>
    </citation>
    <scope>NUCLEOTIDE SEQUENCE [LARGE SCALE GENOMIC DNA]</scope>
    <source>
        <strain evidence="2 3">R27</strain>
    </source>
</reference>
<reference evidence="1" key="1">
    <citation type="journal article" date="2014" name="Int. J. Syst. Evol. Microbiol.">
        <title>Complete genome of a new Firmicutes species belonging to the dominant human colonic microbiota ('Ruminococcus bicirculans') reveals two chromosomes and a selective capacity to utilize plant glucans.</title>
        <authorList>
            <consortium name="NISC Comparative Sequencing Program"/>
            <person name="Wegmann U."/>
            <person name="Louis P."/>
            <person name="Goesmann A."/>
            <person name="Henrissat B."/>
            <person name="Duncan S.H."/>
            <person name="Flint H.J."/>
        </authorList>
    </citation>
    <scope>NUCLEOTIDE SEQUENCE</scope>
    <source>
        <strain evidence="1">CGMCC 1.11013</strain>
    </source>
</reference>
<proteinExistence type="predicted"/>
<evidence type="ECO:0000313" key="2">
    <source>
        <dbReference type="EMBL" id="KDR26696.1"/>
    </source>
</evidence>
<evidence type="ECO:0008006" key="5">
    <source>
        <dbReference type="Google" id="ProtNLM"/>
    </source>
</evidence>
<dbReference type="AlphaFoldDB" id="A0A069NNV0"/>
<accession>A0A069NNV0</accession>
<comment type="caution">
    <text evidence="2">The sequence shown here is derived from an EMBL/GenBank/DDBJ whole genome shotgun (WGS) entry which is preliminary data.</text>
</comment>
<dbReference type="GO" id="GO:0006355">
    <property type="term" value="P:regulation of DNA-templated transcription"/>
    <property type="evidence" value="ECO:0007669"/>
    <property type="project" value="InterPro"/>
</dbReference>
<dbReference type="SUPFAM" id="SSF47598">
    <property type="entry name" value="Ribbon-helix-helix"/>
    <property type="match status" value="1"/>
</dbReference>
<dbReference type="Proteomes" id="UP000027439">
    <property type="component" value="Unassembled WGS sequence"/>
</dbReference>
<evidence type="ECO:0000313" key="4">
    <source>
        <dbReference type="Proteomes" id="UP000597138"/>
    </source>
</evidence>
<evidence type="ECO:0000313" key="3">
    <source>
        <dbReference type="Proteomes" id="UP000027439"/>
    </source>
</evidence>
<evidence type="ECO:0000313" key="1">
    <source>
        <dbReference type="EMBL" id="GGD96771.1"/>
    </source>
</evidence>
<reference evidence="4" key="3">
    <citation type="journal article" date="2019" name="Int. J. Syst. Evol. Microbiol.">
        <title>The Global Catalogue of Microorganisms (GCM) 10K type strain sequencing project: providing services to taxonomists for standard genome sequencing and annotation.</title>
        <authorList>
            <consortium name="The Broad Institute Genomics Platform"/>
            <consortium name="The Broad Institute Genome Sequencing Center for Infectious Disease"/>
            <person name="Wu L."/>
            <person name="Ma J."/>
        </authorList>
    </citation>
    <scope>NUCLEOTIDE SEQUENCE [LARGE SCALE GENOMIC DNA]</scope>
    <source>
        <strain evidence="4">CGMCC 1.11013</strain>
    </source>
</reference>
<dbReference type="Proteomes" id="UP000597138">
    <property type="component" value="Unassembled WGS sequence"/>
</dbReference>
<dbReference type="InterPro" id="IPR010985">
    <property type="entry name" value="Ribbon_hlx_hlx"/>
</dbReference>
<gene>
    <name evidence="2" type="ORF">BG57_26010</name>
    <name evidence="1" type="ORF">GCM10010985_59350</name>
</gene>
<protein>
    <recommendedName>
        <fullName evidence="5">CopG family transcriptional regulator</fullName>
    </recommendedName>
</protein>
<dbReference type="EMBL" id="BMEG01000017">
    <property type="protein sequence ID" value="GGD96771.1"/>
    <property type="molecule type" value="Genomic_DNA"/>
</dbReference>
<dbReference type="EMBL" id="JFHE01000051">
    <property type="protein sequence ID" value="KDR26696.1"/>
    <property type="molecule type" value="Genomic_DNA"/>
</dbReference>
<keyword evidence="4" id="KW-1185">Reference proteome</keyword>
<dbReference type="RefSeq" id="WP_035970140.1">
    <property type="nucleotide sequence ID" value="NZ_BMEG01000017.1"/>
</dbReference>
<organism evidence="2 3">
    <name type="scientific">Caballeronia grimmiae</name>
    <dbReference type="NCBI Taxonomy" id="1071679"/>
    <lineage>
        <taxon>Bacteria</taxon>
        <taxon>Pseudomonadati</taxon>
        <taxon>Pseudomonadota</taxon>
        <taxon>Betaproteobacteria</taxon>
        <taxon>Burkholderiales</taxon>
        <taxon>Burkholderiaceae</taxon>
        <taxon>Caballeronia</taxon>
    </lineage>
</organism>
<sequence length="147" mass="16581">MRKTHTNVRLDPESLERLRTMAETRSTNVTALISEAVERFLREESFRNDLASMEQSLAATVVSAIKETARVGDDVQLLIGQVDQLMKFVFQATPEIFDKEAAAIVGSRRYTGFLESFGKEFVGRKRRARFAAGMDQTMSGDEEPDEK</sequence>
<dbReference type="OrthoDB" id="9132551at2"/>
<reference evidence="1" key="4">
    <citation type="submission" date="2024-05" db="EMBL/GenBank/DDBJ databases">
        <authorList>
            <person name="Sun Q."/>
            <person name="Zhou Y."/>
        </authorList>
    </citation>
    <scope>NUCLEOTIDE SEQUENCE</scope>
    <source>
        <strain evidence="1">CGMCC 1.11013</strain>
    </source>
</reference>
<name>A0A069NNV0_9BURK</name>